<dbReference type="NCBIfam" id="NF005565">
    <property type="entry name" value="PRK07235.1"/>
    <property type="match status" value="1"/>
</dbReference>
<dbReference type="InterPro" id="IPR020556">
    <property type="entry name" value="Amidase_CS"/>
</dbReference>
<keyword evidence="2" id="KW-0378">Hydrolase</keyword>
<evidence type="ECO:0000313" key="3">
    <source>
        <dbReference type="Proteomes" id="UP001596434"/>
    </source>
</evidence>
<dbReference type="Gene3D" id="3.90.1300.10">
    <property type="entry name" value="Amidase signature (AS) domain"/>
    <property type="match status" value="1"/>
</dbReference>
<dbReference type="GO" id="GO:0004040">
    <property type="term" value="F:amidase activity"/>
    <property type="evidence" value="ECO:0007669"/>
    <property type="project" value="UniProtKB-EC"/>
</dbReference>
<dbReference type="SUPFAM" id="SSF75304">
    <property type="entry name" value="Amidase signature (AS) enzymes"/>
    <property type="match status" value="1"/>
</dbReference>
<dbReference type="Proteomes" id="UP001596434">
    <property type="component" value="Unassembled WGS sequence"/>
</dbReference>
<proteinExistence type="predicted"/>
<evidence type="ECO:0000313" key="2">
    <source>
        <dbReference type="EMBL" id="MFC7255428.1"/>
    </source>
</evidence>
<keyword evidence="3" id="KW-1185">Reference proteome</keyword>
<dbReference type="PROSITE" id="PS00571">
    <property type="entry name" value="AMIDASES"/>
    <property type="match status" value="1"/>
</dbReference>
<feature type="domain" description="Amidase" evidence="1">
    <location>
        <begin position="84"/>
        <end position="494"/>
    </location>
</feature>
<dbReference type="PANTHER" id="PTHR11895">
    <property type="entry name" value="TRANSAMIDASE"/>
    <property type="match status" value="1"/>
</dbReference>
<dbReference type="Pfam" id="PF01425">
    <property type="entry name" value="Amidase"/>
    <property type="match status" value="1"/>
</dbReference>
<reference evidence="2 3" key="1">
    <citation type="journal article" date="2019" name="Int. J. Syst. Evol. Microbiol.">
        <title>The Global Catalogue of Microorganisms (GCM) 10K type strain sequencing project: providing services to taxonomists for standard genome sequencing and annotation.</title>
        <authorList>
            <consortium name="The Broad Institute Genomics Platform"/>
            <consortium name="The Broad Institute Genome Sequencing Center for Infectious Disease"/>
            <person name="Wu L."/>
            <person name="Ma J."/>
        </authorList>
    </citation>
    <scope>NUCLEOTIDE SEQUENCE [LARGE SCALE GENOMIC DNA]</scope>
    <source>
        <strain evidence="2 3">GX21</strain>
    </source>
</reference>
<gene>
    <name evidence="2" type="ORF">ACFQKE_09015</name>
</gene>
<dbReference type="RefSeq" id="WP_379703655.1">
    <property type="nucleotide sequence ID" value="NZ_JBHTAT010000001.1"/>
</dbReference>
<sequence>MTYSHPSRDKLIEISEESGFELNEHEIDDYAELVAKTLDLLEGLDEIPEPRFAPHRIEYPERRDVHRPAPADNPHNAWITKAEVPGADDGPLAGKTVGLKDNIALAGVEMTNGSRLLEGYVPEIDATIVTRLLDAGADITGKLNMESFAFSGSSDTSDFGTVTNPRAPEYIAGGSSSGSGAAVAAGEVDVAIGGDQGGSIRIPSSCCGIVGIKPTTGLVPYTGIFPIDSTLDHTGPMAETVAEVAETLEVVAGPDGLDPRQPAGLDPQPYTDALVDEPEDLTIAVLAEGFDREESDPEVNATVRAAIERLESLGAETVEASVPRHRDSLALWIAIAGYGGVQILKQGGIGSLLDGWYDTGLATTYDKFRRSQGRDFPASVKATWLAIEYLDREYQGSALYGKCQNITLAMRAAYDEILEDADVIAMPTLPIKPFEIDPDLSRVERVDRSLLTSLNTAPFDLTHHPAISVPCGTAGDRPTGLMFVGGHFDEMSTLRAAYTYQQNFDWQAV</sequence>
<name>A0ABD5ZXL7_9EURY</name>
<dbReference type="GeneID" id="96953787"/>
<dbReference type="EMBL" id="JBHTAT010000001">
    <property type="protein sequence ID" value="MFC7255428.1"/>
    <property type="molecule type" value="Genomic_DNA"/>
</dbReference>
<dbReference type="InterPro" id="IPR023631">
    <property type="entry name" value="Amidase_dom"/>
</dbReference>
<evidence type="ECO:0000259" key="1">
    <source>
        <dbReference type="Pfam" id="PF01425"/>
    </source>
</evidence>
<dbReference type="AlphaFoldDB" id="A0ABD5ZXL7"/>
<dbReference type="InterPro" id="IPR000120">
    <property type="entry name" value="Amidase"/>
</dbReference>
<protein>
    <submittedName>
        <fullName evidence="2">Amidase</fullName>
        <ecNumber evidence="2">3.5.1.4</ecNumber>
    </submittedName>
</protein>
<dbReference type="InterPro" id="IPR036928">
    <property type="entry name" value="AS_sf"/>
</dbReference>
<accession>A0ABD5ZXL7</accession>
<organism evidence="2 3">
    <name type="scientific">Haloplanus litoreus</name>
    <dbReference type="NCBI Taxonomy" id="767515"/>
    <lineage>
        <taxon>Archaea</taxon>
        <taxon>Methanobacteriati</taxon>
        <taxon>Methanobacteriota</taxon>
        <taxon>Stenosarchaea group</taxon>
        <taxon>Halobacteria</taxon>
        <taxon>Halobacteriales</taxon>
        <taxon>Haloferacaceae</taxon>
        <taxon>Haloplanus</taxon>
    </lineage>
</organism>
<dbReference type="PANTHER" id="PTHR11895:SF170">
    <property type="entry name" value="AMIDASE"/>
    <property type="match status" value="1"/>
</dbReference>
<comment type="caution">
    <text evidence="2">The sequence shown here is derived from an EMBL/GenBank/DDBJ whole genome shotgun (WGS) entry which is preliminary data.</text>
</comment>
<dbReference type="EC" id="3.5.1.4" evidence="2"/>